<keyword evidence="2" id="KW-0812">Transmembrane</keyword>
<dbReference type="InterPro" id="IPR054402">
    <property type="entry name" value="Tt1218-like_dom"/>
</dbReference>
<sequence length="164" mass="17366">MNLPAHKVKGFTVERGFSLLEVLIALVVFSISLLGLALMQNTSMQGLAGSSQLSDAVFLAEDMADRIRANRRHAIDGTTYDSVANDADKDCSTGCTPAEIAGKDLTDWLAAVDQLTNGVGTIARNGDAFNITVSWSEKSPDANDADGDGSDDTVAKTYAIRIEP</sequence>
<dbReference type="AlphaFoldDB" id="A0A7R6PCX9"/>
<feature type="region of interest" description="Disordered" evidence="1">
    <location>
        <begin position="137"/>
        <end position="156"/>
    </location>
</feature>
<dbReference type="InterPro" id="IPR013362">
    <property type="entry name" value="Pilus_4_PilV"/>
</dbReference>
<keyword evidence="2" id="KW-0472">Membrane</keyword>
<evidence type="ECO:0000259" key="3">
    <source>
        <dbReference type="Pfam" id="PF22150"/>
    </source>
</evidence>
<name>A0A7R6PCX9_9GAMM</name>
<reference evidence="4 5" key="1">
    <citation type="journal article" date="2008" name="Int. J. Syst. Evol. Microbiol.">
        <title>Amphritea japonica sp. nov. and Amphritea balenae sp. nov., isolated from the sediment adjacent to sperm whale carcasses off Kagoshima, Japan.</title>
        <authorList>
            <person name="Miyazaki M."/>
            <person name="Nogi Y."/>
            <person name="Fujiwara Y."/>
            <person name="Kawato M."/>
            <person name="Nagahama T."/>
            <person name="Kubokawa K."/>
            <person name="Horikoshi K."/>
        </authorList>
    </citation>
    <scope>NUCLEOTIDE SEQUENCE [LARGE SCALE GENOMIC DNA]</scope>
    <source>
        <strain evidence="4 5">ATCC BAA-1530</strain>
    </source>
</reference>
<evidence type="ECO:0000313" key="4">
    <source>
        <dbReference type="EMBL" id="BBB27727.1"/>
    </source>
</evidence>
<protein>
    <submittedName>
        <fullName evidence="4">Type IV pilus assembly protein PilV</fullName>
    </submittedName>
</protein>
<feature type="transmembrane region" description="Helical" evidence="2">
    <location>
        <begin position="20"/>
        <end position="39"/>
    </location>
</feature>
<accession>A0A7R6PCX9</accession>
<dbReference type="NCBIfam" id="TIGR02523">
    <property type="entry name" value="type_IV_pilV"/>
    <property type="match status" value="1"/>
</dbReference>
<dbReference type="NCBIfam" id="TIGR02532">
    <property type="entry name" value="IV_pilin_GFxxxE"/>
    <property type="match status" value="1"/>
</dbReference>
<dbReference type="Proteomes" id="UP000595663">
    <property type="component" value="Chromosome"/>
</dbReference>
<evidence type="ECO:0000313" key="5">
    <source>
        <dbReference type="Proteomes" id="UP000595663"/>
    </source>
</evidence>
<dbReference type="OrthoDB" id="8547299at2"/>
<dbReference type="KEGG" id="ajp:AMJAP_3142"/>
<dbReference type="RefSeq" id="WP_019622873.1">
    <property type="nucleotide sequence ID" value="NZ_AP014545.1"/>
</dbReference>
<feature type="domain" description="Type IV pilin Tt1218-like" evidence="3">
    <location>
        <begin position="39"/>
        <end position="104"/>
    </location>
</feature>
<gene>
    <name evidence="4" type="ORF">AMJAP_3142</name>
</gene>
<proteinExistence type="predicted"/>
<dbReference type="Pfam" id="PF07963">
    <property type="entry name" value="N_methyl"/>
    <property type="match status" value="1"/>
</dbReference>
<keyword evidence="2" id="KW-1133">Transmembrane helix</keyword>
<dbReference type="InterPro" id="IPR012902">
    <property type="entry name" value="N_methyl_site"/>
</dbReference>
<dbReference type="EMBL" id="AP014545">
    <property type="protein sequence ID" value="BBB27727.1"/>
    <property type="molecule type" value="Genomic_DNA"/>
</dbReference>
<organism evidence="4 5">
    <name type="scientific">Amphritea japonica ATCC BAA-1530</name>
    <dbReference type="NCBI Taxonomy" id="1278309"/>
    <lineage>
        <taxon>Bacteria</taxon>
        <taxon>Pseudomonadati</taxon>
        <taxon>Pseudomonadota</taxon>
        <taxon>Gammaproteobacteria</taxon>
        <taxon>Oceanospirillales</taxon>
        <taxon>Oceanospirillaceae</taxon>
        <taxon>Amphritea</taxon>
    </lineage>
</organism>
<keyword evidence="5" id="KW-1185">Reference proteome</keyword>
<evidence type="ECO:0000256" key="2">
    <source>
        <dbReference type="SAM" id="Phobius"/>
    </source>
</evidence>
<evidence type="ECO:0000256" key="1">
    <source>
        <dbReference type="SAM" id="MobiDB-lite"/>
    </source>
</evidence>
<dbReference type="PROSITE" id="PS00409">
    <property type="entry name" value="PROKAR_NTER_METHYL"/>
    <property type="match status" value="1"/>
</dbReference>
<dbReference type="Pfam" id="PF22150">
    <property type="entry name" value="Tt1218-like"/>
    <property type="match status" value="1"/>
</dbReference>